<dbReference type="SUPFAM" id="SSF55785">
    <property type="entry name" value="PYP-like sensor domain (PAS domain)"/>
    <property type="match status" value="1"/>
</dbReference>
<dbReference type="InterPro" id="IPR029787">
    <property type="entry name" value="Nucleotide_cyclase"/>
</dbReference>
<dbReference type="GO" id="GO:0003824">
    <property type="term" value="F:catalytic activity"/>
    <property type="evidence" value="ECO:0007669"/>
    <property type="project" value="UniProtKB-ARBA"/>
</dbReference>
<sequence length="590" mass="65088">MPCHGDARHRRSVVLVYVVAALLCGGLLWVESLRVDRASMAAARERGAALFRLIEVSRDWNARHGGVYVPITAETQPNPYLSHPHRDVLTTDGQALTLIDHACMTRQISELAQQVEGLSLHITSLRPVRPGNAPDPWEAEALRAFEQGAPEMLVLTRDERGPVHRYMAPLRTTESCLQCHAEKNFKVGEVRGGISMTMPAEPLLVLRDAQRLRVVGLFLAAFALASGLFHYLLVLTRRHLRAIARINAEQERLIVQRTSELAASNAGLAREVEQRRRDQRQLATSEARYRAIFDSTAEGLMLIDEEARIEEVNPAFTTITGYEAEEVRGHGLEVLGAGRHDQAFFDTIRRTLAERGRWQGEVWNRRKSGDAYVQWMSITRASLPDEVGAYVATLTDITLRKEVEERMLYRADHDALTGMPNRGLFQDRLAAALAASHRTRQPFAVLFVDLDRFKAVNDRLGHPAGDALLIEAGARIAACARESDTVARFGGDEFAVILTEVGGFAEAEEVAQRICVALAAPFMLPQGEAQVASSVGIALSPTHGSDAATLEEHADQALYVAKRGGGNRWCVYSPTVAASAADRGKGRRRH</sequence>
<dbReference type="InterPro" id="IPR043128">
    <property type="entry name" value="Rev_trsase/Diguanyl_cyclase"/>
</dbReference>
<dbReference type="Proteomes" id="UP000015455">
    <property type="component" value="Unassembled WGS sequence"/>
</dbReference>
<dbReference type="PROSITE" id="PS50887">
    <property type="entry name" value="GGDEF"/>
    <property type="match status" value="1"/>
</dbReference>
<dbReference type="Gene3D" id="3.30.450.20">
    <property type="entry name" value="PAS domain"/>
    <property type="match status" value="1"/>
</dbReference>
<keyword evidence="5" id="KW-1185">Reference proteome</keyword>
<dbReference type="EMBL" id="ATJV01000103">
    <property type="protein sequence ID" value="EPZ14008.1"/>
    <property type="molecule type" value="Genomic_DNA"/>
</dbReference>
<dbReference type="NCBIfam" id="TIGR00229">
    <property type="entry name" value="sensory_box"/>
    <property type="match status" value="1"/>
</dbReference>
<dbReference type="OrthoDB" id="8526884at2"/>
<keyword evidence="1" id="KW-1133">Transmembrane helix</keyword>
<dbReference type="InterPro" id="IPR052163">
    <property type="entry name" value="DGC-Regulatory_Protein"/>
</dbReference>
<reference evidence="4 5" key="1">
    <citation type="submission" date="2013-06" db="EMBL/GenBank/DDBJ databases">
        <title>Draft genome sequence of Thauera terpenica.</title>
        <authorList>
            <person name="Liu B."/>
            <person name="Frostegard A.H."/>
            <person name="Shapleigh J.P."/>
        </authorList>
    </citation>
    <scope>NUCLEOTIDE SEQUENCE [LARGE SCALE GENOMIC DNA]</scope>
    <source>
        <strain evidence="4 5">58Eu</strain>
    </source>
</reference>
<dbReference type="CDD" id="cd00130">
    <property type="entry name" value="PAS"/>
    <property type="match status" value="1"/>
</dbReference>
<dbReference type="Pfam" id="PF00990">
    <property type="entry name" value="GGDEF"/>
    <property type="match status" value="1"/>
</dbReference>
<accession>T0ATM2</accession>
<organism evidence="4 5">
    <name type="scientific">Thauera terpenica 58Eu</name>
    <dbReference type="NCBI Taxonomy" id="1348657"/>
    <lineage>
        <taxon>Bacteria</taxon>
        <taxon>Pseudomonadati</taxon>
        <taxon>Pseudomonadota</taxon>
        <taxon>Betaproteobacteria</taxon>
        <taxon>Rhodocyclales</taxon>
        <taxon>Zoogloeaceae</taxon>
        <taxon>Thauera</taxon>
    </lineage>
</organism>
<proteinExistence type="predicted"/>
<dbReference type="Gene3D" id="3.30.70.270">
    <property type="match status" value="1"/>
</dbReference>
<dbReference type="PATRIC" id="fig|1348657.5.peg.3428"/>
<dbReference type="FunFam" id="3.30.70.270:FF:000001">
    <property type="entry name" value="Diguanylate cyclase domain protein"/>
    <property type="match status" value="1"/>
</dbReference>
<dbReference type="Pfam" id="PF11845">
    <property type="entry name" value="Tll0287-like"/>
    <property type="match status" value="1"/>
</dbReference>
<dbReference type="InterPro" id="IPR000160">
    <property type="entry name" value="GGDEF_dom"/>
</dbReference>
<dbReference type="Pfam" id="PF13426">
    <property type="entry name" value="PAS_9"/>
    <property type="match status" value="1"/>
</dbReference>
<keyword evidence="1" id="KW-0812">Transmembrane</keyword>
<evidence type="ECO:0000259" key="3">
    <source>
        <dbReference type="PROSITE" id="PS50887"/>
    </source>
</evidence>
<dbReference type="SMART" id="SM00267">
    <property type="entry name" value="GGDEF"/>
    <property type="match status" value="1"/>
</dbReference>
<evidence type="ECO:0000313" key="5">
    <source>
        <dbReference type="Proteomes" id="UP000015455"/>
    </source>
</evidence>
<feature type="domain" description="PAS" evidence="2">
    <location>
        <begin position="285"/>
        <end position="329"/>
    </location>
</feature>
<feature type="transmembrane region" description="Helical" evidence="1">
    <location>
        <begin position="12"/>
        <end position="30"/>
    </location>
</feature>
<protein>
    <recommendedName>
        <fullName evidence="6">Diguanylate cyclase</fullName>
    </recommendedName>
</protein>
<evidence type="ECO:0000313" key="4">
    <source>
        <dbReference type="EMBL" id="EPZ14008.1"/>
    </source>
</evidence>
<dbReference type="InterPro" id="IPR035965">
    <property type="entry name" value="PAS-like_dom_sf"/>
</dbReference>
<dbReference type="CDD" id="cd01949">
    <property type="entry name" value="GGDEF"/>
    <property type="match status" value="1"/>
</dbReference>
<dbReference type="AlphaFoldDB" id="T0ATM2"/>
<name>T0ATM2_9RHOO</name>
<dbReference type="InterPro" id="IPR000014">
    <property type="entry name" value="PAS"/>
</dbReference>
<dbReference type="PANTHER" id="PTHR46663">
    <property type="entry name" value="DIGUANYLATE CYCLASE DGCT-RELATED"/>
    <property type="match status" value="1"/>
</dbReference>
<feature type="transmembrane region" description="Helical" evidence="1">
    <location>
        <begin position="214"/>
        <end position="235"/>
    </location>
</feature>
<dbReference type="PANTHER" id="PTHR46663:SF3">
    <property type="entry name" value="SLL0267 PROTEIN"/>
    <property type="match status" value="1"/>
</dbReference>
<comment type="caution">
    <text evidence="4">The sequence shown here is derived from an EMBL/GenBank/DDBJ whole genome shotgun (WGS) entry which is preliminary data.</text>
</comment>
<dbReference type="NCBIfam" id="TIGR00254">
    <property type="entry name" value="GGDEF"/>
    <property type="match status" value="1"/>
</dbReference>
<dbReference type="PROSITE" id="PS50112">
    <property type="entry name" value="PAS"/>
    <property type="match status" value="1"/>
</dbReference>
<evidence type="ECO:0000259" key="2">
    <source>
        <dbReference type="PROSITE" id="PS50112"/>
    </source>
</evidence>
<dbReference type="Gene3D" id="3.30.450.290">
    <property type="match status" value="1"/>
</dbReference>
<dbReference type="SMART" id="SM00091">
    <property type="entry name" value="PAS"/>
    <property type="match status" value="1"/>
</dbReference>
<evidence type="ECO:0000256" key="1">
    <source>
        <dbReference type="SAM" id="Phobius"/>
    </source>
</evidence>
<dbReference type="SUPFAM" id="SSF55073">
    <property type="entry name" value="Nucleotide cyclase"/>
    <property type="match status" value="1"/>
</dbReference>
<dbReference type="eggNOG" id="COG2199">
    <property type="taxonomic scope" value="Bacteria"/>
</dbReference>
<dbReference type="InterPro" id="IPR021796">
    <property type="entry name" value="Tll0287-like_dom"/>
</dbReference>
<feature type="domain" description="GGDEF" evidence="3">
    <location>
        <begin position="441"/>
        <end position="574"/>
    </location>
</feature>
<evidence type="ECO:0008006" key="6">
    <source>
        <dbReference type="Google" id="ProtNLM"/>
    </source>
</evidence>
<keyword evidence="1" id="KW-0472">Membrane</keyword>
<dbReference type="STRING" id="1348657.M622_07060"/>
<gene>
    <name evidence="4" type="ORF">M622_07060</name>
</gene>